<dbReference type="CDD" id="cd02000">
    <property type="entry name" value="TPP_E1_PDC_ADC_BCADC"/>
    <property type="match status" value="1"/>
</dbReference>
<name>A0ABT4MNS0_GORRU</name>
<accession>A0ABT4MNS0</accession>
<protein>
    <submittedName>
        <fullName evidence="5">Thiamine pyrophosphate-dependent enzyme</fullName>
    </submittedName>
</protein>
<comment type="caution">
    <text evidence="5">The sequence shown here is derived from an EMBL/GenBank/DDBJ whole genome shotgun (WGS) entry which is preliminary data.</text>
</comment>
<gene>
    <name evidence="5" type="ORF">O4213_01505</name>
</gene>
<organism evidence="5 6">
    <name type="scientific">Gordonia rubripertincta</name>
    <name type="common">Rhodococcus corallinus</name>
    <dbReference type="NCBI Taxonomy" id="36822"/>
    <lineage>
        <taxon>Bacteria</taxon>
        <taxon>Bacillati</taxon>
        <taxon>Actinomycetota</taxon>
        <taxon>Actinomycetes</taxon>
        <taxon>Mycobacteriales</taxon>
        <taxon>Gordoniaceae</taxon>
        <taxon>Gordonia</taxon>
    </lineage>
</organism>
<dbReference type="InterPro" id="IPR050642">
    <property type="entry name" value="PDH_E1_Alpha_Subunit"/>
</dbReference>
<dbReference type="Pfam" id="PF00676">
    <property type="entry name" value="E1_dh"/>
    <property type="match status" value="1"/>
</dbReference>
<feature type="domain" description="Dehydrogenase E1 component" evidence="4">
    <location>
        <begin position="15"/>
        <end position="261"/>
    </location>
</feature>
<dbReference type="InterPro" id="IPR001017">
    <property type="entry name" value="DH_E1"/>
</dbReference>
<evidence type="ECO:0000313" key="6">
    <source>
        <dbReference type="Proteomes" id="UP001067235"/>
    </source>
</evidence>
<reference evidence="5" key="1">
    <citation type="submission" date="2022-12" db="EMBL/GenBank/DDBJ databases">
        <authorList>
            <person name="Krivoruchko A.V."/>
            <person name="Elkin A."/>
        </authorList>
    </citation>
    <scope>NUCLEOTIDE SEQUENCE</scope>
    <source>
        <strain evidence="5">IEGM 1388</strain>
    </source>
</reference>
<dbReference type="InterPro" id="IPR029061">
    <property type="entry name" value="THDP-binding"/>
</dbReference>
<dbReference type="PANTHER" id="PTHR11516:SF60">
    <property type="entry name" value="PYRUVATE DEHYDROGENASE E1 COMPONENT SUBUNIT ALPHA"/>
    <property type="match status" value="1"/>
</dbReference>
<proteinExistence type="predicted"/>
<evidence type="ECO:0000259" key="4">
    <source>
        <dbReference type="Pfam" id="PF00676"/>
    </source>
</evidence>
<dbReference type="PANTHER" id="PTHR11516">
    <property type="entry name" value="PYRUVATE DEHYDROGENASE E1 COMPONENT, ALPHA SUBUNIT BACTERIAL AND ORGANELLAR"/>
    <property type="match status" value="1"/>
</dbReference>
<dbReference type="RefSeq" id="WP_301569131.1">
    <property type="nucleotide sequence ID" value="NZ_JAPWIE010000001.1"/>
</dbReference>
<dbReference type="Gene3D" id="3.40.50.970">
    <property type="match status" value="1"/>
</dbReference>
<evidence type="ECO:0000256" key="2">
    <source>
        <dbReference type="ARBA" id="ARBA00023002"/>
    </source>
</evidence>
<comment type="cofactor">
    <cofactor evidence="1">
        <name>thiamine diphosphate</name>
        <dbReference type="ChEBI" id="CHEBI:58937"/>
    </cofactor>
</comment>
<evidence type="ECO:0000313" key="5">
    <source>
        <dbReference type="EMBL" id="MCZ4548640.1"/>
    </source>
</evidence>
<dbReference type="Proteomes" id="UP001067235">
    <property type="component" value="Unassembled WGS sequence"/>
</dbReference>
<dbReference type="SUPFAM" id="SSF52518">
    <property type="entry name" value="Thiamin diphosphate-binding fold (THDP-binding)"/>
    <property type="match status" value="1"/>
</dbReference>
<keyword evidence="2" id="KW-0560">Oxidoreductase</keyword>
<evidence type="ECO:0000256" key="3">
    <source>
        <dbReference type="ARBA" id="ARBA00023052"/>
    </source>
</evidence>
<sequence>MGQLSDEQLRTMLERMVYARTIDRVVTEYSKDNRFDGYWHPGEGHEAAPIGATAALRDDDYLAYHFRGSAWALGKGMALEPVVGDIFGRVTGSTGGKGAGSPKWADPAIGLLGEGGTLGSAFVIAGGAALAIDIRGTDQVALAAFGDATAARGTFHETLTQAAVWNLPVVFFCENNHWQVATPFEVYSPTKTVAERGVAYGVPGVEVDGQDAVAVHEATAEAVARARAGHGPSIVEAHVTRTRGHYEGDLHRADADTYRDPIDILSARIPDADAVITRAEAAVRQAYADALAAPVADPDILWKDVYA</sequence>
<keyword evidence="3" id="KW-0786">Thiamine pyrophosphate</keyword>
<dbReference type="EMBL" id="JAPWIE010000001">
    <property type="protein sequence ID" value="MCZ4548640.1"/>
    <property type="molecule type" value="Genomic_DNA"/>
</dbReference>
<evidence type="ECO:0000256" key="1">
    <source>
        <dbReference type="ARBA" id="ARBA00001964"/>
    </source>
</evidence>
<keyword evidence="6" id="KW-1185">Reference proteome</keyword>